<gene>
    <name evidence="5" type="ORF">JCM21142_41985</name>
</gene>
<keyword evidence="3 4" id="KW-0326">Glycosidase</keyword>
<dbReference type="RefSeq" id="WP_044212893.1">
    <property type="nucleotide sequence ID" value="NZ_BAMD01000021.1"/>
</dbReference>
<dbReference type="EMBL" id="BAMD01000021">
    <property type="protein sequence ID" value="GAF03317.1"/>
    <property type="molecule type" value="Genomic_DNA"/>
</dbReference>
<evidence type="ECO:0000256" key="1">
    <source>
        <dbReference type="ARBA" id="ARBA00009865"/>
    </source>
</evidence>
<keyword evidence="2 4" id="KW-0378">Hydrolase</keyword>
<protein>
    <submittedName>
        <fullName evidence="5">Beta-xylosidase</fullName>
    </submittedName>
</protein>
<evidence type="ECO:0000256" key="3">
    <source>
        <dbReference type="ARBA" id="ARBA00023295"/>
    </source>
</evidence>
<keyword evidence="6" id="KW-1185">Reference proteome</keyword>
<dbReference type="Gene3D" id="2.115.10.20">
    <property type="entry name" value="Glycosyl hydrolase domain, family 43"/>
    <property type="match status" value="1"/>
</dbReference>
<dbReference type="OrthoDB" id="273314at2"/>
<dbReference type="GO" id="GO:0005975">
    <property type="term" value="P:carbohydrate metabolic process"/>
    <property type="evidence" value="ECO:0007669"/>
    <property type="project" value="InterPro"/>
</dbReference>
<dbReference type="GO" id="GO:0004553">
    <property type="term" value="F:hydrolase activity, hydrolyzing O-glycosyl compounds"/>
    <property type="evidence" value="ECO:0007669"/>
    <property type="project" value="InterPro"/>
</dbReference>
<dbReference type="PANTHER" id="PTHR22925:SF3">
    <property type="entry name" value="GLYCOSYL HYDROLASE FAMILY PROTEIN 43"/>
    <property type="match status" value="1"/>
</dbReference>
<evidence type="ECO:0000256" key="2">
    <source>
        <dbReference type="ARBA" id="ARBA00022801"/>
    </source>
</evidence>
<reference evidence="5 6" key="1">
    <citation type="journal article" date="2014" name="Genome Announc.">
        <title>Draft Genome Sequence of Cytophaga fermentans JCM 21142T, a Facultative Anaerobe Isolated from Marine Mud.</title>
        <authorList>
            <person name="Starns D."/>
            <person name="Oshima K."/>
            <person name="Suda W."/>
            <person name="Iino T."/>
            <person name="Yuki M."/>
            <person name="Inoue J."/>
            <person name="Kitamura K."/>
            <person name="Iida T."/>
            <person name="Darby A."/>
            <person name="Hattori M."/>
            <person name="Ohkuma M."/>
        </authorList>
    </citation>
    <scope>NUCLEOTIDE SEQUENCE [LARGE SCALE GENOMIC DNA]</scope>
    <source>
        <strain evidence="5 6">JCM 21142</strain>
    </source>
</reference>
<dbReference type="PROSITE" id="PS51257">
    <property type="entry name" value="PROKAR_LIPOPROTEIN"/>
    <property type="match status" value="1"/>
</dbReference>
<proteinExistence type="inferred from homology"/>
<dbReference type="AlphaFoldDB" id="W7Y5E7"/>
<dbReference type="PANTHER" id="PTHR22925">
    <property type="entry name" value="GLYCOSYL HYDROLASE 43 FAMILY MEMBER"/>
    <property type="match status" value="1"/>
</dbReference>
<sequence length="381" mass="43186">MKISLLAILMAVLVIGGCSKPKGVFKPGQLWLDNNGVHLNAHGGGIMIHDNTYYWFGEHKTEGKAGNKALVGVHCYSSKDLYNWKDEGVALSVVSDTTSLIVKGCVIERPKVIFNAKTKKFVMWFHHELKGMGYDAAMTGLAVSDHVTGPYQYIKSMNPNAGVWPINYPDSLKTRKVDMDTIKQWSPTWRKEVELGYFLRRDFEKGQMARDMTLFVDDDGKAYHIHSSENNQTLHISELTEDYLGFSDKYTRVLEGKANEAPALFKRGNQYYMISSGCTGWKPNPARSAMATHPLGKWTELGNPSQGSEEDVRTTFHSQSTFVLPLIGQKDAYVYMGDRWVPNNAIDGRYIWLPMEFEADRPIVKWYAEWDLSIFNEGENE</sequence>
<dbReference type="InterPro" id="IPR023296">
    <property type="entry name" value="Glyco_hydro_beta-prop_sf"/>
</dbReference>
<comment type="caution">
    <text evidence="5">The sequence shown here is derived from an EMBL/GenBank/DDBJ whole genome shotgun (WGS) entry which is preliminary data.</text>
</comment>
<dbReference type="InterPro" id="IPR006710">
    <property type="entry name" value="Glyco_hydro_43"/>
</dbReference>
<organism evidence="5 6">
    <name type="scientific">Saccharicrinis fermentans DSM 9555 = JCM 21142</name>
    <dbReference type="NCBI Taxonomy" id="869213"/>
    <lineage>
        <taxon>Bacteria</taxon>
        <taxon>Pseudomonadati</taxon>
        <taxon>Bacteroidota</taxon>
        <taxon>Bacteroidia</taxon>
        <taxon>Marinilabiliales</taxon>
        <taxon>Marinilabiliaceae</taxon>
        <taxon>Saccharicrinis</taxon>
    </lineage>
</organism>
<comment type="similarity">
    <text evidence="1 4">Belongs to the glycosyl hydrolase 43 family.</text>
</comment>
<dbReference type="Pfam" id="PF04616">
    <property type="entry name" value="Glyco_hydro_43"/>
    <property type="match status" value="1"/>
</dbReference>
<evidence type="ECO:0000313" key="6">
    <source>
        <dbReference type="Proteomes" id="UP000019402"/>
    </source>
</evidence>
<dbReference type="CDD" id="cd18825">
    <property type="entry name" value="GH43_CtGH43-like"/>
    <property type="match status" value="1"/>
</dbReference>
<evidence type="ECO:0000256" key="4">
    <source>
        <dbReference type="RuleBase" id="RU361187"/>
    </source>
</evidence>
<name>W7Y5E7_9BACT</name>
<dbReference type="SUPFAM" id="SSF75005">
    <property type="entry name" value="Arabinanase/levansucrase/invertase"/>
    <property type="match status" value="1"/>
</dbReference>
<dbReference type="eggNOG" id="COG3507">
    <property type="taxonomic scope" value="Bacteria"/>
</dbReference>
<evidence type="ECO:0000313" key="5">
    <source>
        <dbReference type="EMBL" id="GAF03317.1"/>
    </source>
</evidence>
<accession>W7Y5E7</accession>
<dbReference type="Proteomes" id="UP000019402">
    <property type="component" value="Unassembled WGS sequence"/>
</dbReference>
<dbReference type="STRING" id="869213.GCA_000517085_04601"/>